<dbReference type="PROSITE" id="PS51257">
    <property type="entry name" value="PROKAR_LIPOPROTEIN"/>
    <property type="match status" value="1"/>
</dbReference>
<gene>
    <name evidence="1" type="ORF">EV643_1631</name>
</gene>
<dbReference type="RefSeq" id="WP_202870075.1">
    <property type="nucleotide sequence ID" value="NZ_SNWQ01000063.1"/>
</dbReference>
<dbReference type="Proteomes" id="UP000295388">
    <property type="component" value="Unassembled WGS sequence"/>
</dbReference>
<evidence type="ECO:0000313" key="1">
    <source>
        <dbReference type="EMBL" id="TDO27347.1"/>
    </source>
</evidence>
<comment type="caution">
    <text evidence="1">The sequence shown here is derived from an EMBL/GenBank/DDBJ whole genome shotgun (WGS) entry which is preliminary data.</text>
</comment>
<reference evidence="1 2" key="1">
    <citation type="submission" date="2019-03" db="EMBL/GenBank/DDBJ databases">
        <title>Genomic Encyclopedia of Type Strains, Phase III (KMG-III): the genomes of soil and plant-associated and newly described type strains.</title>
        <authorList>
            <person name="Whitman W."/>
        </authorList>
    </citation>
    <scope>NUCLEOTIDE SEQUENCE [LARGE SCALE GENOMIC DNA]</scope>
    <source>
        <strain evidence="1 2">VKM Ac-2527</strain>
    </source>
</reference>
<sequence length="144" mass="15987">MRVGQVAVPYGVCTEPSNVQAGGGACPFRFRCLGCSHFRTDVSYLPELRSHLDRLLADRERVLAATELETWARTEATPSDTEIDKMRALIRRVERHVDDLTSGERDQINEAIKVLRTTRQVVSIGMPTFTTPGDDVRAIGKATS</sequence>
<proteinExistence type="predicted"/>
<organism evidence="1 2">
    <name type="scientific">Kribbella caucasensis</name>
    <dbReference type="NCBI Taxonomy" id="2512215"/>
    <lineage>
        <taxon>Bacteria</taxon>
        <taxon>Bacillati</taxon>
        <taxon>Actinomycetota</taxon>
        <taxon>Actinomycetes</taxon>
        <taxon>Propionibacteriales</taxon>
        <taxon>Kribbellaceae</taxon>
        <taxon>Kribbella</taxon>
    </lineage>
</organism>
<protein>
    <submittedName>
        <fullName evidence="1">Uncharacterized protein</fullName>
    </submittedName>
</protein>
<dbReference type="EMBL" id="SNWQ01000063">
    <property type="protein sequence ID" value="TDO27347.1"/>
    <property type="molecule type" value="Genomic_DNA"/>
</dbReference>
<evidence type="ECO:0000313" key="2">
    <source>
        <dbReference type="Proteomes" id="UP000295388"/>
    </source>
</evidence>
<dbReference type="AlphaFoldDB" id="A0A4R6IY39"/>
<name>A0A4R6IY39_9ACTN</name>
<keyword evidence="2" id="KW-1185">Reference proteome</keyword>
<accession>A0A4R6IY39</accession>